<evidence type="ECO:0000256" key="13">
    <source>
        <dbReference type="NCBIfam" id="TIGR02402"/>
    </source>
</evidence>
<evidence type="ECO:0000256" key="7">
    <source>
        <dbReference type="ARBA" id="ARBA00022801"/>
    </source>
</evidence>
<keyword evidence="17" id="KW-1185">Reference proteome</keyword>
<dbReference type="Pfam" id="PF02922">
    <property type="entry name" value="CBM_48"/>
    <property type="match status" value="1"/>
</dbReference>
<keyword evidence="7 14" id="KW-0378">Hydrolase</keyword>
<dbReference type="CDD" id="cd11325">
    <property type="entry name" value="AmyAc_GTHase"/>
    <property type="match status" value="1"/>
</dbReference>
<dbReference type="Gene3D" id="1.10.10.760">
    <property type="entry name" value="E-set domains of sugar-utilizing enzymes"/>
    <property type="match status" value="1"/>
</dbReference>
<dbReference type="InterPro" id="IPR006047">
    <property type="entry name" value="GH13_cat_dom"/>
</dbReference>
<dbReference type="CDD" id="cd02853">
    <property type="entry name" value="E_set_MTHase_like_N"/>
    <property type="match status" value="1"/>
</dbReference>
<gene>
    <name evidence="16" type="ORF">M2152_002301</name>
</gene>
<organism evidence="16 17">
    <name type="scientific">Antiquaquibacter oligotrophicus</name>
    <dbReference type="NCBI Taxonomy" id="2880260"/>
    <lineage>
        <taxon>Bacteria</taxon>
        <taxon>Bacillati</taxon>
        <taxon>Actinomycetota</taxon>
        <taxon>Actinomycetes</taxon>
        <taxon>Micrococcales</taxon>
        <taxon>Microbacteriaceae</taxon>
        <taxon>Antiquaquibacter</taxon>
    </lineage>
</organism>
<dbReference type="RefSeq" id="WP_322134407.1">
    <property type="nucleotide sequence ID" value="NZ_CP085036.1"/>
</dbReference>
<dbReference type="EMBL" id="JARXVQ010000001">
    <property type="protein sequence ID" value="MDH6182119.1"/>
    <property type="molecule type" value="Genomic_DNA"/>
</dbReference>
<evidence type="ECO:0000313" key="17">
    <source>
        <dbReference type="Proteomes" id="UP001160142"/>
    </source>
</evidence>
<dbReference type="NCBIfam" id="TIGR02402">
    <property type="entry name" value="trehalose_TreZ"/>
    <property type="match status" value="1"/>
</dbReference>
<dbReference type="InterPro" id="IPR022567">
    <property type="entry name" value="DUF3459"/>
</dbReference>
<dbReference type="SUPFAM" id="SSF51445">
    <property type="entry name" value="(Trans)glycosidases"/>
    <property type="match status" value="1"/>
</dbReference>
<evidence type="ECO:0000256" key="1">
    <source>
        <dbReference type="ARBA" id="ARBA00004496"/>
    </source>
</evidence>
<protein>
    <recommendedName>
        <fullName evidence="5 13">Malto-oligosyltrehalose trehalohydrolase</fullName>
        <shortName evidence="14">MTHase</shortName>
        <ecNumber evidence="4 13">3.2.1.141</ecNumber>
    </recommendedName>
    <alternativeName>
        <fullName evidence="11 14">4-alpha-D-((1-&gt;4)-alpha-D-glucano)trehalose trehalohydrolase</fullName>
    </alternativeName>
    <alternativeName>
        <fullName evidence="10 14">Maltooligosyl trehalose trehalohydrolase</fullName>
    </alternativeName>
</protein>
<reference evidence="16 17" key="1">
    <citation type="submission" date="2023-04" db="EMBL/GenBank/DDBJ databases">
        <title>Genome Encyclopedia of Bacteria and Archaea VI: Functional Genomics of Type Strains.</title>
        <authorList>
            <person name="Whitman W."/>
        </authorList>
    </citation>
    <scope>NUCLEOTIDE SEQUENCE [LARGE SCALE GENOMIC DNA]</scope>
    <source>
        <strain evidence="16 17">SG_E_30_P1</strain>
    </source>
</reference>
<dbReference type="InterPro" id="IPR013783">
    <property type="entry name" value="Ig-like_fold"/>
</dbReference>
<comment type="subcellular location">
    <subcellularLocation>
        <location evidence="1">Cytoplasm</location>
    </subcellularLocation>
</comment>
<dbReference type="PANTHER" id="PTHR43651">
    <property type="entry name" value="1,4-ALPHA-GLUCAN-BRANCHING ENZYME"/>
    <property type="match status" value="1"/>
</dbReference>
<dbReference type="Gene3D" id="3.20.20.80">
    <property type="entry name" value="Glycosidases"/>
    <property type="match status" value="1"/>
</dbReference>
<evidence type="ECO:0000256" key="8">
    <source>
        <dbReference type="ARBA" id="ARBA00023277"/>
    </source>
</evidence>
<evidence type="ECO:0000256" key="10">
    <source>
        <dbReference type="ARBA" id="ARBA00032057"/>
    </source>
</evidence>
<keyword evidence="9 14" id="KW-0326">Glycosidase</keyword>
<keyword evidence="6" id="KW-0963">Cytoplasm</keyword>
<dbReference type="Gene3D" id="2.60.40.10">
    <property type="entry name" value="Immunoglobulins"/>
    <property type="match status" value="1"/>
</dbReference>
<evidence type="ECO:0000259" key="15">
    <source>
        <dbReference type="SMART" id="SM00642"/>
    </source>
</evidence>
<evidence type="ECO:0000256" key="6">
    <source>
        <dbReference type="ARBA" id="ARBA00022490"/>
    </source>
</evidence>
<dbReference type="InterPro" id="IPR012768">
    <property type="entry name" value="Trehalose_TreZ"/>
</dbReference>
<evidence type="ECO:0000256" key="9">
    <source>
        <dbReference type="ARBA" id="ARBA00023295"/>
    </source>
</evidence>
<dbReference type="Pfam" id="PF00128">
    <property type="entry name" value="Alpha-amylase"/>
    <property type="match status" value="1"/>
</dbReference>
<comment type="pathway">
    <text evidence="2 14">Glycan biosynthesis; trehalose biosynthesis.</text>
</comment>
<dbReference type="SMART" id="SM00642">
    <property type="entry name" value="Aamy"/>
    <property type="match status" value="1"/>
</dbReference>
<keyword evidence="8" id="KW-0119">Carbohydrate metabolism</keyword>
<comment type="caution">
    <text evidence="16">The sequence shown here is derived from an EMBL/GenBank/DDBJ whole genome shotgun (WGS) entry which is preliminary data.</text>
</comment>
<dbReference type="SUPFAM" id="SSF81296">
    <property type="entry name" value="E set domains"/>
    <property type="match status" value="1"/>
</dbReference>
<dbReference type="InterPro" id="IPR044901">
    <property type="entry name" value="Trehalose_TreZ_E-set_sf"/>
</dbReference>
<dbReference type="InterPro" id="IPR017853">
    <property type="entry name" value="GH"/>
</dbReference>
<comment type="catalytic activity">
    <reaction evidence="12 14">
        <text>hydrolysis of (1-&gt;4)-alpha-D-glucosidic linkage in 4-alpha-D-[(1-&gt;4)-alpha-D-glucanosyl]n trehalose to yield trehalose and (1-&gt;4)-alpha-D-glucan.</text>
        <dbReference type="EC" id="3.2.1.141"/>
    </reaction>
</comment>
<evidence type="ECO:0000313" key="16">
    <source>
        <dbReference type="EMBL" id="MDH6182119.1"/>
    </source>
</evidence>
<dbReference type="PIRSF" id="PIRSF006337">
    <property type="entry name" value="Trehalose_TreZ"/>
    <property type="match status" value="1"/>
</dbReference>
<evidence type="ECO:0000256" key="2">
    <source>
        <dbReference type="ARBA" id="ARBA00005199"/>
    </source>
</evidence>
<dbReference type="InterPro" id="IPR004193">
    <property type="entry name" value="Glyco_hydro_13_N"/>
</dbReference>
<sequence>MSERDFTVWAPNAESMQLVLGGERVPMRRRDDSWWEPERETAWQAGLDYGYIVDGAETPLPDPRSLRQPNGVHGLSRTVDLADYSWQDAAWAGRELRGGIIYELHIGTFTPEGTLDSAIERLDHLVDLGVTFVEVLPVNSFNGTHNWGYDGVLWFAVQETYGGPAAYQRFVDACHARGLAVVQDVVYNHLGPSGNYLPNFGPYLGSGANTWGDTVNLDGEGSAEVRKYILDNALQWLRDFHVDALRLDAVHAFVDTGEPHLLADLSAATDALALELGRPITLIAESDLNDPIMVTPRGLGGYGITAQWDDDYHHAAHVAVTGETFGYYEDFASLGALAKVLRGGFFHDGTYSSFREREHGAPIDTAAVPSWRLVTFTQDHDQIGNRAAGDRPSQYLDEASLRLEAVLALMTPFTPMLFMGQEWGASTPWQFFTSHPEPELGRATAEGRLAEFSKMGWDPATVPDPQDPETFTRSKLNWSERDAPAHARLLDLYRDLARLRHAHTELSDPAFLSRVEVDEDAGWLWFERGQLAVAVNVASEERELPLVAAEVLLATGNVSAGASLALAPRSAAVITRTPRP</sequence>
<proteinExistence type="inferred from homology"/>
<evidence type="ECO:0000256" key="14">
    <source>
        <dbReference type="PIRNR" id="PIRNR006337"/>
    </source>
</evidence>
<evidence type="ECO:0000256" key="12">
    <source>
        <dbReference type="ARBA" id="ARBA00034013"/>
    </source>
</evidence>
<evidence type="ECO:0000256" key="5">
    <source>
        <dbReference type="ARBA" id="ARBA00015938"/>
    </source>
</evidence>
<name>A0ABT6KQK2_9MICO</name>
<dbReference type="InterPro" id="IPR014756">
    <property type="entry name" value="Ig_E-set"/>
</dbReference>
<dbReference type="Pfam" id="PF11941">
    <property type="entry name" value="DUF3459"/>
    <property type="match status" value="1"/>
</dbReference>
<dbReference type="Proteomes" id="UP001160142">
    <property type="component" value="Unassembled WGS sequence"/>
</dbReference>
<dbReference type="PANTHER" id="PTHR43651:SF11">
    <property type="entry name" value="MALTO-OLIGOSYLTREHALOSE TREHALOHYDROLASE"/>
    <property type="match status" value="1"/>
</dbReference>
<comment type="similarity">
    <text evidence="3 14">Belongs to the glycosyl hydrolase 13 family.</text>
</comment>
<accession>A0ABT6KQK2</accession>
<evidence type="ECO:0000256" key="4">
    <source>
        <dbReference type="ARBA" id="ARBA00012268"/>
    </source>
</evidence>
<dbReference type="GO" id="GO:0033942">
    <property type="term" value="F:4-alpha-D-(1-&gt;4)-alpha-D-glucanotrehalose trehalohydrolase activity"/>
    <property type="evidence" value="ECO:0007669"/>
    <property type="project" value="UniProtKB-EC"/>
</dbReference>
<dbReference type="EC" id="3.2.1.141" evidence="4 13"/>
<evidence type="ECO:0000256" key="11">
    <source>
        <dbReference type="ARBA" id="ARBA00033284"/>
    </source>
</evidence>
<evidence type="ECO:0000256" key="3">
    <source>
        <dbReference type="ARBA" id="ARBA00008061"/>
    </source>
</evidence>
<feature type="domain" description="Glycosyl hydrolase family 13 catalytic" evidence="15">
    <location>
        <begin position="103"/>
        <end position="448"/>
    </location>
</feature>